<dbReference type="PANTHER" id="PTHR35333:SF3">
    <property type="entry name" value="BETA-LACTAMASE-TYPE TRANSPEPTIDASE FOLD CONTAINING PROTEIN"/>
    <property type="match status" value="1"/>
</dbReference>
<keyword evidence="2" id="KW-0472">Membrane</keyword>
<organism evidence="4 5">
    <name type="scientific">Scrofimicrobium canadense</name>
    <dbReference type="NCBI Taxonomy" id="2652290"/>
    <lineage>
        <taxon>Bacteria</taxon>
        <taxon>Bacillati</taxon>
        <taxon>Actinomycetota</taxon>
        <taxon>Actinomycetes</taxon>
        <taxon>Actinomycetales</taxon>
        <taxon>Actinomycetaceae</taxon>
        <taxon>Scrofimicrobium</taxon>
    </lineage>
</organism>
<accession>A0A6N7VR77</accession>
<sequence>MPGLSKNGTLMSCSYALTSSKRDFSVNPARAVRKHTMPQASRTFLAALLCIGCIVLLTTVLVSVPTVEEETSSAQPVLPIVQESAPARQREQPAKKPSKPAPVFDASAVTDELEEIFFEAEAAVTLINVTSDEALLQWNGDIGFHPASTYKLFIADSMIRAVEQGQWAWEDWFLGTSLGECFDAMIIYSDNDCPEAWLDEIPPDALTQRAAEIGATHTQLDWGVFSSTTNDMAVFLAQAYRGELFGSDGRTRLFEDMVSQEFRDGIPAGVPAGTVVADKVGFLEADLHDVGIIELPSGAFALAIYTEGSSWESIAEATSVIVSELK</sequence>
<dbReference type="Gene3D" id="3.40.710.10">
    <property type="entry name" value="DD-peptidase/beta-lactamase superfamily"/>
    <property type="match status" value="1"/>
</dbReference>
<dbReference type="Pfam" id="PF13354">
    <property type="entry name" value="Beta-lactamase2"/>
    <property type="match status" value="1"/>
</dbReference>
<feature type="domain" description="Beta-lactamase class A catalytic" evidence="3">
    <location>
        <begin position="176"/>
        <end position="306"/>
    </location>
</feature>
<comment type="caution">
    <text evidence="4">The sequence shown here is derived from an EMBL/GenBank/DDBJ whole genome shotgun (WGS) entry which is preliminary data.</text>
</comment>
<keyword evidence="2" id="KW-1133">Transmembrane helix</keyword>
<gene>
    <name evidence="4" type="ORF">FYJ24_01550</name>
</gene>
<evidence type="ECO:0000313" key="4">
    <source>
        <dbReference type="EMBL" id="MSS83470.1"/>
    </source>
</evidence>
<evidence type="ECO:0000259" key="3">
    <source>
        <dbReference type="Pfam" id="PF13354"/>
    </source>
</evidence>
<dbReference type="Proteomes" id="UP000470875">
    <property type="component" value="Unassembled WGS sequence"/>
</dbReference>
<dbReference type="PANTHER" id="PTHR35333">
    <property type="entry name" value="BETA-LACTAMASE"/>
    <property type="match status" value="1"/>
</dbReference>
<keyword evidence="2" id="KW-0812">Transmembrane</keyword>
<evidence type="ECO:0000313" key="5">
    <source>
        <dbReference type="Proteomes" id="UP000470875"/>
    </source>
</evidence>
<dbReference type="AlphaFoldDB" id="A0A6N7VR77"/>
<keyword evidence="5" id="KW-1185">Reference proteome</keyword>
<protein>
    <submittedName>
        <fullName evidence="4">Serine hydrolase</fullName>
    </submittedName>
</protein>
<dbReference type="InterPro" id="IPR012338">
    <property type="entry name" value="Beta-lactam/transpept-like"/>
</dbReference>
<dbReference type="GO" id="GO:0030655">
    <property type="term" value="P:beta-lactam antibiotic catabolic process"/>
    <property type="evidence" value="ECO:0007669"/>
    <property type="project" value="InterPro"/>
</dbReference>
<feature type="transmembrane region" description="Helical" evidence="2">
    <location>
        <begin position="43"/>
        <end position="64"/>
    </location>
</feature>
<evidence type="ECO:0000256" key="2">
    <source>
        <dbReference type="SAM" id="Phobius"/>
    </source>
</evidence>
<dbReference type="GO" id="GO:0046677">
    <property type="term" value="P:response to antibiotic"/>
    <property type="evidence" value="ECO:0007669"/>
    <property type="project" value="InterPro"/>
</dbReference>
<evidence type="ECO:0000256" key="1">
    <source>
        <dbReference type="SAM" id="MobiDB-lite"/>
    </source>
</evidence>
<dbReference type="SUPFAM" id="SSF56601">
    <property type="entry name" value="beta-lactamase/transpeptidase-like"/>
    <property type="match status" value="1"/>
</dbReference>
<reference evidence="4 5" key="1">
    <citation type="submission" date="2019-08" db="EMBL/GenBank/DDBJ databases">
        <title>In-depth cultivation of the pig gut microbiome towards novel bacterial diversity and tailored functional studies.</title>
        <authorList>
            <person name="Wylensek D."/>
            <person name="Hitch T.C.A."/>
            <person name="Clavel T."/>
        </authorList>
    </citation>
    <scope>NUCLEOTIDE SEQUENCE [LARGE SCALE GENOMIC DNA]</scope>
    <source>
        <strain evidence="4 5">WB03_NA08</strain>
    </source>
</reference>
<keyword evidence="4" id="KW-0378">Hydrolase</keyword>
<dbReference type="InterPro" id="IPR000871">
    <property type="entry name" value="Beta-lactam_class-A"/>
</dbReference>
<proteinExistence type="predicted"/>
<dbReference type="InterPro" id="IPR045155">
    <property type="entry name" value="Beta-lactam_cat"/>
</dbReference>
<dbReference type="EMBL" id="VULO01000002">
    <property type="protein sequence ID" value="MSS83470.1"/>
    <property type="molecule type" value="Genomic_DNA"/>
</dbReference>
<dbReference type="GO" id="GO:0008800">
    <property type="term" value="F:beta-lactamase activity"/>
    <property type="evidence" value="ECO:0007669"/>
    <property type="project" value="InterPro"/>
</dbReference>
<feature type="region of interest" description="Disordered" evidence="1">
    <location>
        <begin position="78"/>
        <end position="102"/>
    </location>
</feature>
<name>A0A6N7VR77_9ACTO</name>